<organism evidence="1 2">
    <name type="scientific">Elysia marginata</name>
    <dbReference type="NCBI Taxonomy" id="1093978"/>
    <lineage>
        <taxon>Eukaryota</taxon>
        <taxon>Metazoa</taxon>
        <taxon>Spiralia</taxon>
        <taxon>Lophotrochozoa</taxon>
        <taxon>Mollusca</taxon>
        <taxon>Gastropoda</taxon>
        <taxon>Heterobranchia</taxon>
        <taxon>Euthyneura</taxon>
        <taxon>Panpulmonata</taxon>
        <taxon>Sacoglossa</taxon>
        <taxon>Placobranchoidea</taxon>
        <taxon>Plakobranchidae</taxon>
        <taxon>Elysia</taxon>
    </lineage>
</organism>
<gene>
    <name evidence="1" type="ORF">ElyMa_003266600</name>
</gene>
<protein>
    <submittedName>
        <fullName evidence="1">Uncharacterized protein</fullName>
    </submittedName>
</protein>
<evidence type="ECO:0000313" key="2">
    <source>
        <dbReference type="Proteomes" id="UP000762676"/>
    </source>
</evidence>
<evidence type="ECO:0000313" key="1">
    <source>
        <dbReference type="EMBL" id="GFS18573.1"/>
    </source>
</evidence>
<dbReference type="AlphaFoldDB" id="A0AAV4J6Z3"/>
<reference evidence="1 2" key="1">
    <citation type="journal article" date="2021" name="Elife">
        <title>Chloroplast acquisition without the gene transfer in kleptoplastic sea slugs, Plakobranchus ocellatus.</title>
        <authorList>
            <person name="Maeda T."/>
            <person name="Takahashi S."/>
            <person name="Yoshida T."/>
            <person name="Shimamura S."/>
            <person name="Takaki Y."/>
            <person name="Nagai Y."/>
            <person name="Toyoda A."/>
            <person name="Suzuki Y."/>
            <person name="Arimoto A."/>
            <person name="Ishii H."/>
            <person name="Satoh N."/>
            <person name="Nishiyama T."/>
            <person name="Hasebe M."/>
            <person name="Maruyama T."/>
            <person name="Minagawa J."/>
            <person name="Obokata J."/>
            <person name="Shigenobu S."/>
        </authorList>
    </citation>
    <scope>NUCLEOTIDE SEQUENCE [LARGE SCALE GENOMIC DNA]</scope>
</reference>
<keyword evidence="2" id="KW-1185">Reference proteome</keyword>
<dbReference type="EMBL" id="BMAT01006721">
    <property type="protein sequence ID" value="GFS18573.1"/>
    <property type="molecule type" value="Genomic_DNA"/>
</dbReference>
<accession>A0AAV4J6Z3</accession>
<comment type="caution">
    <text evidence="1">The sequence shown here is derived from an EMBL/GenBank/DDBJ whole genome shotgun (WGS) entry which is preliminary data.</text>
</comment>
<proteinExistence type="predicted"/>
<name>A0AAV4J6Z3_9GAST</name>
<dbReference type="Proteomes" id="UP000762676">
    <property type="component" value="Unassembled WGS sequence"/>
</dbReference>
<sequence length="108" mass="10364">MICPGCSVLAGAGGVAVSLGRPTLAGASGVAVSLGRPALAGASGVAVSLGGSALAGAGGVAVSLGRSALVVGCNYSTLRLRPQPGKQKLSLRVAPDRSSVMKGDNFFL</sequence>